<accession>A0A383S864</accession>
<dbReference type="PROSITE" id="PS50850">
    <property type="entry name" value="MFS"/>
    <property type="match status" value="1"/>
</dbReference>
<dbReference type="GO" id="GO:0022857">
    <property type="term" value="F:transmembrane transporter activity"/>
    <property type="evidence" value="ECO:0007669"/>
    <property type="project" value="InterPro"/>
</dbReference>
<feature type="domain" description="Major facilitator superfamily (MFS) profile" evidence="5">
    <location>
        <begin position="25"/>
        <end position="485"/>
    </location>
</feature>
<keyword evidence="3" id="KW-1133">Transmembrane helix</keyword>
<keyword evidence="4" id="KW-0472">Membrane</keyword>
<sequence length="495" mass="52395">MSRLSSENNLIRIEGSARVFNRVKVLLTLMIPLAMALMAISSINVALPTIERAIGASDASMQWMLSGYALVFGMVLVAAGRIGDLLGRGTVWIIGVAVFSLGSLACGLANSPQLLNIARLVQGFGAGVYNPQTIGMIQQHFRGQARAKAFSIFGLVISASVTAGPLLTGLIIRMVGPDIGWRASFIWNFPLGLVGVVLALVWFPFETERRRRRARREGQAQDNHLDLDPIAITLLAAAVLCIMLPFILKTGPSFALLALAAILLVAWLRWERAYKARGHQPMVDLAIFRHRSFTHATAISGMQFLGGTSVFVLVALFIQNGMGASALATGLLGFPNAVISAATSILTGRVVLAKGRNIIIVGLSCMTVGVVLTAATAHVVIGQHISFWWLILPLSLIGFGNGCMTGCNQTLSMVEIPPAKGGVAGGVKSTVERIATAIGNAITTAIFYSLVTRGWATALMSAYTAIALFIAASTALAIFDRATLGRGALKPGSMQ</sequence>
<dbReference type="Proteomes" id="UP000263928">
    <property type="component" value="Unassembled WGS sequence"/>
</dbReference>
<organism evidence="6 7">
    <name type="scientific">Propionibacterium australiense</name>
    <dbReference type="NCBI Taxonomy" id="119981"/>
    <lineage>
        <taxon>Bacteria</taxon>
        <taxon>Bacillati</taxon>
        <taxon>Actinomycetota</taxon>
        <taxon>Actinomycetes</taxon>
        <taxon>Propionibacteriales</taxon>
        <taxon>Propionibacteriaceae</taxon>
        <taxon>Propionibacterium</taxon>
    </lineage>
</organism>
<dbReference type="GO" id="GO:0005886">
    <property type="term" value="C:plasma membrane"/>
    <property type="evidence" value="ECO:0007669"/>
    <property type="project" value="UniProtKB-SubCell"/>
</dbReference>
<proteinExistence type="predicted"/>
<comment type="subcellular location">
    <subcellularLocation>
        <location evidence="1">Cell membrane</location>
        <topology evidence="1">Multi-pass membrane protein</topology>
    </subcellularLocation>
</comment>
<dbReference type="EMBL" id="UNQJ01000010">
    <property type="protein sequence ID" value="SYZ33604.1"/>
    <property type="molecule type" value="Genomic_DNA"/>
</dbReference>
<dbReference type="PANTHER" id="PTHR42718">
    <property type="entry name" value="MAJOR FACILITATOR SUPERFAMILY MULTIDRUG TRANSPORTER MFSC"/>
    <property type="match status" value="1"/>
</dbReference>
<evidence type="ECO:0000313" key="6">
    <source>
        <dbReference type="EMBL" id="SYZ33604.1"/>
    </source>
</evidence>
<dbReference type="Gene3D" id="1.20.1720.10">
    <property type="entry name" value="Multidrug resistance protein D"/>
    <property type="match status" value="2"/>
</dbReference>
<name>A0A383S864_9ACTN</name>
<dbReference type="SUPFAM" id="SSF103473">
    <property type="entry name" value="MFS general substrate transporter"/>
    <property type="match status" value="1"/>
</dbReference>
<dbReference type="Pfam" id="PF07690">
    <property type="entry name" value="MFS_1"/>
    <property type="match status" value="1"/>
</dbReference>
<evidence type="ECO:0000256" key="3">
    <source>
        <dbReference type="ARBA" id="ARBA00022989"/>
    </source>
</evidence>
<dbReference type="InterPro" id="IPR020846">
    <property type="entry name" value="MFS_dom"/>
</dbReference>
<evidence type="ECO:0000256" key="4">
    <source>
        <dbReference type="ARBA" id="ARBA00023136"/>
    </source>
</evidence>
<dbReference type="InterPro" id="IPR011701">
    <property type="entry name" value="MFS"/>
</dbReference>
<evidence type="ECO:0000313" key="7">
    <source>
        <dbReference type="Proteomes" id="UP000263928"/>
    </source>
</evidence>
<protein>
    <submittedName>
        <fullName evidence="6">Major Facilitator Superfamily</fullName>
    </submittedName>
</protein>
<reference evidence="7" key="1">
    <citation type="submission" date="2018-08" db="EMBL/GenBank/DDBJ databases">
        <authorList>
            <person name="Hornung B."/>
        </authorList>
    </citation>
    <scope>NUCLEOTIDE SEQUENCE [LARGE SCALE GENOMIC DNA]</scope>
</reference>
<keyword evidence="7" id="KW-1185">Reference proteome</keyword>
<gene>
    <name evidence="6" type="ORF">PROPAUS_1523</name>
</gene>
<dbReference type="InterPro" id="IPR036259">
    <property type="entry name" value="MFS_trans_sf"/>
</dbReference>
<dbReference type="AlphaFoldDB" id="A0A383S864"/>
<dbReference type="PANTHER" id="PTHR42718:SF39">
    <property type="entry name" value="ACTINORHODIN TRANSPORTER-RELATED"/>
    <property type="match status" value="1"/>
</dbReference>
<evidence type="ECO:0000259" key="5">
    <source>
        <dbReference type="PROSITE" id="PS50850"/>
    </source>
</evidence>
<evidence type="ECO:0000256" key="1">
    <source>
        <dbReference type="ARBA" id="ARBA00004651"/>
    </source>
</evidence>
<dbReference type="RefSeq" id="WP_232012410.1">
    <property type="nucleotide sequence ID" value="NZ_LR134442.1"/>
</dbReference>
<keyword evidence="2" id="KW-0812">Transmembrane</keyword>
<dbReference type="CDD" id="cd17321">
    <property type="entry name" value="MFS_MMR_MDR_like"/>
    <property type="match status" value="1"/>
</dbReference>
<evidence type="ECO:0000256" key="2">
    <source>
        <dbReference type="ARBA" id="ARBA00022692"/>
    </source>
</evidence>